<comment type="caution">
    <text evidence="11">The sequence shown here is derived from an EMBL/GenBank/DDBJ whole genome shotgun (WGS) entry which is preliminary data.</text>
</comment>
<keyword evidence="6 9" id="KW-1133">Transmembrane helix</keyword>
<accession>A0A2H9TJ77</accession>
<evidence type="ECO:0000256" key="8">
    <source>
        <dbReference type="ARBA" id="ARBA00023136"/>
    </source>
</evidence>
<keyword evidence="5" id="KW-0732">Signal</keyword>
<evidence type="ECO:0000256" key="2">
    <source>
        <dbReference type="ARBA" id="ARBA00022448"/>
    </source>
</evidence>
<dbReference type="STRING" id="1246581.A0A2H9TJ77"/>
<feature type="domain" description="Cation/H+ exchanger transmembrane" evidence="10">
    <location>
        <begin position="315"/>
        <end position="682"/>
    </location>
</feature>
<evidence type="ECO:0000256" key="7">
    <source>
        <dbReference type="ARBA" id="ARBA00023065"/>
    </source>
</evidence>
<keyword evidence="4 9" id="KW-0812">Transmembrane</keyword>
<gene>
    <name evidence="11" type="ORF">PSACC_02413</name>
</gene>
<dbReference type="Gene3D" id="1.20.1530.20">
    <property type="match status" value="1"/>
</dbReference>
<name>A0A2H9TJ77_9FUNG</name>
<dbReference type="InterPro" id="IPR006153">
    <property type="entry name" value="Cation/H_exchanger_TM"/>
</dbReference>
<feature type="transmembrane region" description="Helical" evidence="9">
    <location>
        <begin position="308"/>
        <end position="331"/>
    </location>
</feature>
<dbReference type="EMBL" id="MTSL01000159">
    <property type="protein sequence ID" value="PJF17776.1"/>
    <property type="molecule type" value="Genomic_DNA"/>
</dbReference>
<dbReference type="Proteomes" id="UP000240830">
    <property type="component" value="Unassembled WGS sequence"/>
</dbReference>
<feature type="transmembrane region" description="Helical" evidence="9">
    <location>
        <begin position="664"/>
        <end position="685"/>
    </location>
</feature>
<dbReference type="PROSITE" id="PS51257">
    <property type="entry name" value="PROKAR_LIPOPROTEIN"/>
    <property type="match status" value="1"/>
</dbReference>
<reference evidence="11 12" key="1">
    <citation type="submission" date="2016-10" db="EMBL/GenBank/DDBJ databases">
        <title>The genome of Paramicrosporidium saccamoebae is the missing link in understanding Cryptomycota and Microsporidia evolution.</title>
        <authorList>
            <person name="Quandt C.A."/>
            <person name="Beaudet D."/>
            <person name="Corsaro D."/>
            <person name="Michel R."/>
            <person name="Corradi N."/>
            <person name="James T."/>
        </authorList>
    </citation>
    <scope>NUCLEOTIDE SEQUENCE [LARGE SCALE GENOMIC DNA]</scope>
    <source>
        <strain evidence="11 12">KSL3</strain>
    </source>
</reference>
<sequence length="700" mass="77059">MNDRHRRSNSPPILLFLLFITTIAIVGMACYVLFSLLAPIIRRDWGPQESRLLHDDQRRLVASMEQIRRYRHKYLGALGLPANATVAVLPQVLQRANLTLRDQLLLEPIVLQLVQWGYFDKLLIEVPGWIQKGIEMMSGKGEHSEKFLRDRYSALQAVGELAIDTLQQNVVGLKEVNEQGKMRIDDNFEEKHGVIKIVAHKHSNVDNGNGTWIDSVKHDIGDLVKQIENSGGDVFAKLHKAGLAHLETVIRVPGEDEGQLHPNDEATHRNVTGHSAGSIIDPYNNRFVLSRPSNLAIVGEDGKFLGELLALLVGSILLGMIFELCSLPAFLGYLSAGMLLGPSCFDMIQNLMQINTFGQFCLLMVVCSLGLEFSLDKIQAVWMISLLGTLLMGVASSFLSCLVGIYLFQVSFQQSLFVGLILSLSSTVVAVKCLQSSGDKGVIGTIVGKSVMGVLVAQDLLFCIALAILPVFASGHAGTWNFVSTVVLFIVRTTAYTAAVMLVSRLIVAIAPWTMFDHLRVIGFVALATITGHHFGVSVELGVFLAAMAVSTFTPADHPVYHALHETRDQRIVTLSEFASIFFFASVGLLLDMRFLWGELFLLVPLSVFIVVVKALLTTIIMKTLSLEWRHAITVGVDLAQVSELALMLGARGRRLGLITGESYYVLAGVTALGMILAPILWRLTNCIDTRMKKREMECI</sequence>
<feature type="transmembrane region" description="Helical" evidence="9">
    <location>
        <begin position="446"/>
        <end position="473"/>
    </location>
</feature>
<dbReference type="GO" id="GO:0016020">
    <property type="term" value="C:membrane"/>
    <property type="evidence" value="ECO:0007669"/>
    <property type="project" value="UniProtKB-SubCell"/>
</dbReference>
<evidence type="ECO:0000259" key="10">
    <source>
        <dbReference type="Pfam" id="PF00999"/>
    </source>
</evidence>
<comment type="subcellular location">
    <subcellularLocation>
        <location evidence="1">Membrane</location>
        <topology evidence="1">Multi-pass membrane protein</topology>
    </subcellularLocation>
</comment>
<dbReference type="AlphaFoldDB" id="A0A2H9TJ77"/>
<keyword evidence="3" id="KW-0050">Antiport</keyword>
<feature type="transmembrane region" description="Helical" evidence="9">
    <location>
        <begin position="479"/>
        <end position="503"/>
    </location>
</feature>
<keyword evidence="7" id="KW-0406">Ion transport</keyword>
<feature type="transmembrane region" description="Helical" evidence="9">
    <location>
        <begin position="383"/>
        <end position="408"/>
    </location>
</feature>
<protein>
    <recommendedName>
        <fullName evidence="10">Cation/H+ exchanger transmembrane domain-containing protein</fullName>
    </recommendedName>
</protein>
<proteinExistence type="predicted"/>
<dbReference type="PANTHER" id="PTHR16254">
    <property type="entry name" value="POTASSIUM/PROTON ANTIPORTER-RELATED"/>
    <property type="match status" value="1"/>
</dbReference>
<evidence type="ECO:0000256" key="6">
    <source>
        <dbReference type="ARBA" id="ARBA00022989"/>
    </source>
</evidence>
<evidence type="ECO:0000256" key="4">
    <source>
        <dbReference type="ARBA" id="ARBA00022692"/>
    </source>
</evidence>
<organism evidence="11 12">
    <name type="scientific">Paramicrosporidium saccamoebae</name>
    <dbReference type="NCBI Taxonomy" id="1246581"/>
    <lineage>
        <taxon>Eukaryota</taxon>
        <taxon>Fungi</taxon>
        <taxon>Fungi incertae sedis</taxon>
        <taxon>Cryptomycota</taxon>
        <taxon>Cryptomycota incertae sedis</taxon>
        <taxon>Paramicrosporidium</taxon>
    </lineage>
</organism>
<evidence type="ECO:0000313" key="11">
    <source>
        <dbReference type="EMBL" id="PJF17776.1"/>
    </source>
</evidence>
<dbReference type="PANTHER" id="PTHR16254:SF14">
    <property type="entry name" value="TRANSMEMBRANE AND COILED-COIL DOMAIN-CONTAINING PROTEIN 3"/>
    <property type="match status" value="1"/>
</dbReference>
<evidence type="ECO:0000256" key="3">
    <source>
        <dbReference type="ARBA" id="ARBA00022449"/>
    </source>
</evidence>
<evidence type="ECO:0000256" key="9">
    <source>
        <dbReference type="SAM" id="Phobius"/>
    </source>
</evidence>
<evidence type="ECO:0000256" key="5">
    <source>
        <dbReference type="ARBA" id="ARBA00022729"/>
    </source>
</evidence>
<dbReference type="InterPro" id="IPR038770">
    <property type="entry name" value="Na+/solute_symporter_sf"/>
</dbReference>
<evidence type="ECO:0000313" key="12">
    <source>
        <dbReference type="Proteomes" id="UP000240830"/>
    </source>
</evidence>
<dbReference type="Pfam" id="PF00999">
    <property type="entry name" value="Na_H_Exchanger"/>
    <property type="match status" value="1"/>
</dbReference>
<feature type="transmembrane region" description="Helical" evidence="9">
    <location>
        <begin position="572"/>
        <end position="591"/>
    </location>
</feature>
<keyword evidence="2" id="KW-0813">Transport</keyword>
<feature type="transmembrane region" description="Helical" evidence="9">
    <location>
        <begin position="351"/>
        <end position="371"/>
    </location>
</feature>
<feature type="transmembrane region" description="Helical" evidence="9">
    <location>
        <begin position="12"/>
        <end position="34"/>
    </location>
</feature>
<dbReference type="GO" id="GO:0015386">
    <property type="term" value="F:potassium:proton antiporter activity"/>
    <property type="evidence" value="ECO:0007669"/>
    <property type="project" value="InterPro"/>
</dbReference>
<evidence type="ECO:0000256" key="1">
    <source>
        <dbReference type="ARBA" id="ARBA00004141"/>
    </source>
</evidence>
<keyword evidence="8 9" id="KW-0472">Membrane</keyword>
<dbReference type="OrthoDB" id="1654420at2759"/>
<feature type="transmembrane region" description="Helical" evidence="9">
    <location>
        <begin position="600"/>
        <end position="622"/>
    </location>
</feature>
<feature type="transmembrane region" description="Helical" evidence="9">
    <location>
        <begin position="414"/>
        <end position="434"/>
    </location>
</feature>
<keyword evidence="12" id="KW-1185">Reference proteome</keyword>
<feature type="transmembrane region" description="Helical" evidence="9">
    <location>
        <begin position="524"/>
        <end position="552"/>
    </location>
</feature>
<dbReference type="InterPro" id="IPR045158">
    <property type="entry name" value="KEA4/5/6-like"/>
</dbReference>